<dbReference type="RefSeq" id="WP_187719952.1">
    <property type="nucleotide sequence ID" value="NZ_CP060789.1"/>
</dbReference>
<dbReference type="KEGG" id="tdf:H9L22_10940"/>
<gene>
    <name evidence="1" type="ORF">H9L22_10940</name>
</gene>
<sequence>MRATSGRKASAARMSSSPSVWTTCTVLMAVLPGTWPARRSKVARKSEGSHACTLSEWPASAAARRATASPAWPCPMRMALSDIVPGPT</sequence>
<name>A0A7H0H2Q0_9ACTN</name>
<evidence type="ECO:0000313" key="2">
    <source>
        <dbReference type="Proteomes" id="UP000516117"/>
    </source>
</evidence>
<dbReference type="AlphaFoldDB" id="A0A7H0H2Q0"/>
<accession>A0A7H0H2Q0</accession>
<protein>
    <submittedName>
        <fullName evidence="1">Uncharacterized protein</fullName>
    </submittedName>
</protein>
<evidence type="ECO:0000313" key="1">
    <source>
        <dbReference type="EMBL" id="QNP54816.1"/>
    </source>
</evidence>
<dbReference type="Proteomes" id="UP000516117">
    <property type="component" value="Chromosome"/>
</dbReference>
<dbReference type="EMBL" id="CP060789">
    <property type="protein sequence ID" value="QNP54816.1"/>
    <property type="molecule type" value="Genomic_DNA"/>
</dbReference>
<keyword evidence="2" id="KW-1185">Reference proteome</keyword>
<reference evidence="1 2" key="1">
    <citation type="submission" date="2020-08" db="EMBL/GenBank/DDBJ databases">
        <title>Genome sequence of Tessaracoccus defluvii JCM 17540T.</title>
        <authorList>
            <person name="Hyun D.-W."/>
            <person name="Bae J.-W."/>
        </authorList>
    </citation>
    <scope>NUCLEOTIDE SEQUENCE [LARGE SCALE GENOMIC DNA]</scope>
    <source>
        <strain evidence="1 2">JCM 17540</strain>
    </source>
</reference>
<organism evidence="1 2">
    <name type="scientific">Tessaracoccus defluvii</name>
    <dbReference type="NCBI Taxonomy" id="1285901"/>
    <lineage>
        <taxon>Bacteria</taxon>
        <taxon>Bacillati</taxon>
        <taxon>Actinomycetota</taxon>
        <taxon>Actinomycetes</taxon>
        <taxon>Propionibacteriales</taxon>
        <taxon>Propionibacteriaceae</taxon>
        <taxon>Tessaracoccus</taxon>
    </lineage>
</organism>
<proteinExistence type="predicted"/>